<proteinExistence type="inferred from homology"/>
<dbReference type="KEGG" id="kba:A0U89_12090"/>
<gene>
    <name evidence="3" type="ORF">A0U89_12090</name>
</gene>
<protein>
    <submittedName>
        <fullName evidence="3">Porin</fullName>
    </submittedName>
</protein>
<name>A0A1D8UXG8_9PROT</name>
<reference evidence="3 4" key="1">
    <citation type="journal article" date="2016" name="Microb. Cell Fact.">
        <title>Dissection of exopolysaccharide biosynthesis in Kozakia baliensis.</title>
        <authorList>
            <person name="Brandt J.U."/>
            <person name="Jakob F."/>
            <person name="Behr J."/>
            <person name="Geissler A.J."/>
            <person name="Vogel R.F."/>
        </authorList>
    </citation>
    <scope>NUCLEOTIDE SEQUENCE [LARGE SCALE GENOMIC DNA]</scope>
    <source>
        <strain evidence="3 4">DSM 14400</strain>
    </source>
</reference>
<dbReference type="PANTHER" id="PTHR37944">
    <property type="entry name" value="PORIN B"/>
    <property type="match status" value="1"/>
</dbReference>
<dbReference type="Proteomes" id="UP000179145">
    <property type="component" value="Chromosome"/>
</dbReference>
<accession>A0A1D8UXG8</accession>
<evidence type="ECO:0000313" key="4">
    <source>
        <dbReference type="Proteomes" id="UP000179145"/>
    </source>
</evidence>
<dbReference type="InterPro" id="IPR007049">
    <property type="entry name" value="Carb-sel_porin_OprB"/>
</dbReference>
<evidence type="ECO:0000256" key="2">
    <source>
        <dbReference type="RuleBase" id="RU363072"/>
    </source>
</evidence>
<dbReference type="GO" id="GO:0008643">
    <property type="term" value="P:carbohydrate transport"/>
    <property type="evidence" value="ECO:0007669"/>
    <property type="project" value="InterPro"/>
</dbReference>
<dbReference type="PANTHER" id="PTHR37944:SF1">
    <property type="entry name" value="PORIN B"/>
    <property type="match status" value="1"/>
</dbReference>
<dbReference type="eggNOG" id="COG3659">
    <property type="taxonomic scope" value="Bacteria"/>
</dbReference>
<evidence type="ECO:0000256" key="1">
    <source>
        <dbReference type="ARBA" id="ARBA00008769"/>
    </source>
</evidence>
<sequence length="423" mass="47081">MRERDLATGYYVPVQAFGNLVPQLSPIRRWLDNRGYNFQFAYKGEALANVGGGLSKGMSYAHELTLVNNFDLGKLLGLDGWILHGVLMERAGRQVSYDHVGEHRILLSEVYSLSGHAAAHLADIYVEKTFLHNSLNINVGRLTLTHTYATSVLLCTFMVQCSAPPAVKSVQGWSVYPKATWGGTMRLRPTRDLTLRTGVYASADLNKNPSGWAWGSEDVTGVMLPIELTWEPFLGPKRLPGHYKFGFGHDTSGFADLIGKVPPAMNQFYRAHQKESRNTFYVEVDQMIYRSHGEHQMAGGYLMAGYVHNTPQVSVFSDEVYIGTSLLGIIPYRPYDRFGVMYSYYQMSNRLTLGQTLRYAAGLPYEAFVNGPQTHAAILEAYYGVPVVPGLIIQPSFEYMMRPGETSVIPNATVIGLKVLGNL</sequence>
<keyword evidence="4" id="KW-1185">Reference proteome</keyword>
<dbReference type="STRING" id="153496.A0U89_12090"/>
<dbReference type="EMBL" id="CP014674">
    <property type="protein sequence ID" value="AOX18324.1"/>
    <property type="molecule type" value="Genomic_DNA"/>
</dbReference>
<comment type="similarity">
    <text evidence="1 2">Belongs to the OprB family.</text>
</comment>
<dbReference type="Pfam" id="PF04966">
    <property type="entry name" value="OprB"/>
    <property type="match status" value="1"/>
</dbReference>
<dbReference type="InterPro" id="IPR052932">
    <property type="entry name" value="OprB_Porin"/>
</dbReference>
<organism evidence="3 4">
    <name type="scientific">Kozakia baliensis</name>
    <dbReference type="NCBI Taxonomy" id="153496"/>
    <lineage>
        <taxon>Bacteria</taxon>
        <taxon>Pseudomonadati</taxon>
        <taxon>Pseudomonadota</taxon>
        <taxon>Alphaproteobacteria</taxon>
        <taxon>Acetobacterales</taxon>
        <taxon>Acetobacteraceae</taxon>
        <taxon>Kozakia</taxon>
    </lineage>
</organism>
<dbReference type="AlphaFoldDB" id="A0A1D8UXG8"/>
<evidence type="ECO:0000313" key="3">
    <source>
        <dbReference type="EMBL" id="AOX18324.1"/>
    </source>
</evidence>
<dbReference type="GO" id="GO:0015288">
    <property type="term" value="F:porin activity"/>
    <property type="evidence" value="ECO:0007669"/>
    <property type="project" value="InterPro"/>
</dbReference>
<dbReference type="Gene3D" id="2.40.160.180">
    <property type="entry name" value="Carbohydrate-selective porin OprB"/>
    <property type="match status" value="1"/>
</dbReference>
<dbReference type="GO" id="GO:0016020">
    <property type="term" value="C:membrane"/>
    <property type="evidence" value="ECO:0007669"/>
    <property type="project" value="InterPro"/>
</dbReference>
<dbReference type="InterPro" id="IPR038673">
    <property type="entry name" value="OprB_sf"/>
</dbReference>